<evidence type="ECO:0000313" key="2">
    <source>
        <dbReference type="Proteomes" id="UP001595387"/>
    </source>
</evidence>
<dbReference type="EMBL" id="JBHRRZ010000003">
    <property type="protein sequence ID" value="MFC2947235.1"/>
    <property type="molecule type" value="Genomic_DNA"/>
</dbReference>
<proteinExistence type="predicted"/>
<dbReference type="InterPro" id="IPR011990">
    <property type="entry name" value="TPR-like_helical_dom_sf"/>
</dbReference>
<dbReference type="Gene3D" id="1.25.40.10">
    <property type="entry name" value="Tetratricopeptide repeat domain"/>
    <property type="match status" value="2"/>
</dbReference>
<gene>
    <name evidence="1" type="ORF">ACFODW_02495</name>
</gene>
<dbReference type="Pfam" id="PF13181">
    <property type="entry name" value="TPR_8"/>
    <property type="match status" value="1"/>
</dbReference>
<dbReference type="SUPFAM" id="SSF48452">
    <property type="entry name" value="TPR-like"/>
    <property type="match status" value="2"/>
</dbReference>
<name>A0ABV7A2U3_9BACI</name>
<accession>A0ABV7A2U3</accession>
<evidence type="ECO:0000313" key="1">
    <source>
        <dbReference type="EMBL" id="MFC2947235.1"/>
    </source>
</evidence>
<dbReference type="Proteomes" id="UP001595387">
    <property type="component" value="Unassembled WGS sequence"/>
</dbReference>
<organism evidence="1 2">
    <name type="scientific">Virgibacillus sediminis</name>
    <dbReference type="NCBI Taxonomy" id="202260"/>
    <lineage>
        <taxon>Bacteria</taxon>
        <taxon>Bacillati</taxon>
        <taxon>Bacillota</taxon>
        <taxon>Bacilli</taxon>
        <taxon>Bacillales</taxon>
        <taxon>Bacillaceae</taxon>
        <taxon>Virgibacillus</taxon>
    </lineage>
</organism>
<protein>
    <submittedName>
        <fullName evidence="1">Tetratricopeptide repeat protein</fullName>
    </submittedName>
</protein>
<keyword evidence="2" id="KW-1185">Reference proteome</keyword>
<sequence length="334" mass="39503">MQQVEKKRKSENKIIPFIPEGDFYFTKGVEAFQKRKFDIAEKWLKKAMEAKPFEPLYACQLSVVYTETGSYHKANQLLTNVLQASEYADCYYLIANNYAHLGLLNDARKHANIYLEKEPDGDFTEEANTLLELIDIDEDDMDEDNWDLEEEDDLLIYQETIFYHMENKEWEQALPLIEDMMLIFPEHRTAVHEHAYALFFTGEEERAVEIEQQANSEDPDNLYSHTNLALFYHQLGEEEKARHHINVLQNVYPIHEQQKLRIAVTLAKTGHYMEAYQRFRPLMKNQMKSHLSYFQWYSIASYRVGEPSKALSLWEEGCKRHPKLSKEEGPWKMI</sequence>
<reference evidence="2" key="1">
    <citation type="journal article" date="2019" name="Int. J. Syst. Evol. Microbiol.">
        <title>The Global Catalogue of Microorganisms (GCM) 10K type strain sequencing project: providing services to taxonomists for standard genome sequencing and annotation.</title>
        <authorList>
            <consortium name="The Broad Institute Genomics Platform"/>
            <consortium name="The Broad Institute Genome Sequencing Center for Infectious Disease"/>
            <person name="Wu L."/>
            <person name="Ma J."/>
        </authorList>
    </citation>
    <scope>NUCLEOTIDE SEQUENCE [LARGE SCALE GENOMIC DNA]</scope>
    <source>
        <strain evidence="2">KCTC 13193</strain>
    </source>
</reference>
<comment type="caution">
    <text evidence="1">The sequence shown here is derived from an EMBL/GenBank/DDBJ whole genome shotgun (WGS) entry which is preliminary data.</text>
</comment>
<dbReference type="RefSeq" id="WP_390302456.1">
    <property type="nucleotide sequence ID" value="NZ_JBHRRZ010000003.1"/>
</dbReference>
<dbReference type="InterPro" id="IPR019734">
    <property type="entry name" value="TPR_rpt"/>
</dbReference>